<gene>
    <name evidence="2" type="ORF">O3G_MSEX011701</name>
</gene>
<keyword evidence="3" id="KW-1185">Reference proteome</keyword>
<protein>
    <recommendedName>
        <fullName evidence="1">Vitellinogen open beta-sheet domain-containing protein</fullName>
    </recommendedName>
</protein>
<dbReference type="GO" id="GO:0005319">
    <property type="term" value="F:lipid transporter activity"/>
    <property type="evidence" value="ECO:0007669"/>
    <property type="project" value="InterPro"/>
</dbReference>
<dbReference type="EMBL" id="JH668645">
    <property type="protein sequence ID" value="KAG6459944.1"/>
    <property type="molecule type" value="Genomic_DNA"/>
</dbReference>
<dbReference type="SMART" id="SM01169">
    <property type="entry name" value="DUF1943"/>
    <property type="match status" value="1"/>
</dbReference>
<feature type="domain" description="Vitellinogen open beta-sheet" evidence="1">
    <location>
        <begin position="474"/>
        <end position="730"/>
    </location>
</feature>
<name>A0A921ZLN3_MANSE</name>
<dbReference type="PANTHER" id="PTHR23345:SF33">
    <property type="entry name" value="CROSSVEINLESS D"/>
    <property type="match status" value="1"/>
</dbReference>
<evidence type="ECO:0000313" key="2">
    <source>
        <dbReference type="EMBL" id="KAG6459944.1"/>
    </source>
</evidence>
<reference evidence="2" key="2">
    <citation type="submission" date="2020-12" db="EMBL/GenBank/DDBJ databases">
        <authorList>
            <person name="Kanost M."/>
        </authorList>
    </citation>
    <scope>NUCLEOTIDE SEQUENCE</scope>
</reference>
<dbReference type="PANTHER" id="PTHR23345">
    <property type="entry name" value="VITELLOGENIN-RELATED"/>
    <property type="match status" value="1"/>
</dbReference>
<reference evidence="2" key="1">
    <citation type="journal article" date="2016" name="Insect Biochem. Mol. Biol.">
        <title>Multifaceted biological insights from a draft genome sequence of the tobacco hornworm moth, Manduca sexta.</title>
        <authorList>
            <person name="Kanost M.R."/>
            <person name="Arrese E.L."/>
            <person name="Cao X."/>
            <person name="Chen Y.R."/>
            <person name="Chellapilla S."/>
            <person name="Goldsmith M.R."/>
            <person name="Grosse-Wilde E."/>
            <person name="Heckel D.G."/>
            <person name="Herndon N."/>
            <person name="Jiang H."/>
            <person name="Papanicolaou A."/>
            <person name="Qu J."/>
            <person name="Soulages J.L."/>
            <person name="Vogel H."/>
            <person name="Walters J."/>
            <person name="Waterhouse R.M."/>
            <person name="Ahn S.J."/>
            <person name="Almeida F.C."/>
            <person name="An C."/>
            <person name="Aqrawi P."/>
            <person name="Bretschneider A."/>
            <person name="Bryant W.B."/>
            <person name="Bucks S."/>
            <person name="Chao H."/>
            <person name="Chevignon G."/>
            <person name="Christen J.M."/>
            <person name="Clarke D.F."/>
            <person name="Dittmer N.T."/>
            <person name="Ferguson L.C.F."/>
            <person name="Garavelou S."/>
            <person name="Gordon K.H.J."/>
            <person name="Gunaratna R.T."/>
            <person name="Han Y."/>
            <person name="Hauser F."/>
            <person name="He Y."/>
            <person name="Heidel-Fischer H."/>
            <person name="Hirsh A."/>
            <person name="Hu Y."/>
            <person name="Jiang H."/>
            <person name="Kalra D."/>
            <person name="Klinner C."/>
            <person name="Konig C."/>
            <person name="Kovar C."/>
            <person name="Kroll A.R."/>
            <person name="Kuwar S.S."/>
            <person name="Lee S.L."/>
            <person name="Lehman R."/>
            <person name="Li K."/>
            <person name="Li Z."/>
            <person name="Liang H."/>
            <person name="Lovelace S."/>
            <person name="Lu Z."/>
            <person name="Mansfield J.H."/>
            <person name="McCulloch K.J."/>
            <person name="Mathew T."/>
            <person name="Morton B."/>
            <person name="Muzny D.M."/>
            <person name="Neunemann D."/>
            <person name="Ongeri F."/>
            <person name="Pauchet Y."/>
            <person name="Pu L.L."/>
            <person name="Pyrousis I."/>
            <person name="Rao X.J."/>
            <person name="Redding A."/>
            <person name="Roesel C."/>
            <person name="Sanchez-Gracia A."/>
            <person name="Schaack S."/>
            <person name="Shukla A."/>
            <person name="Tetreau G."/>
            <person name="Wang Y."/>
            <person name="Xiong G.H."/>
            <person name="Traut W."/>
            <person name="Walsh T.K."/>
            <person name="Worley K.C."/>
            <person name="Wu D."/>
            <person name="Wu W."/>
            <person name="Wu Y.Q."/>
            <person name="Zhang X."/>
            <person name="Zou Z."/>
            <person name="Zucker H."/>
            <person name="Briscoe A.D."/>
            <person name="Burmester T."/>
            <person name="Clem R.J."/>
            <person name="Feyereisen R."/>
            <person name="Grimmelikhuijzen C.J.P."/>
            <person name="Hamodrakas S.J."/>
            <person name="Hansson B.S."/>
            <person name="Huguet E."/>
            <person name="Jermiin L.S."/>
            <person name="Lan Q."/>
            <person name="Lehman H.K."/>
            <person name="Lorenzen M."/>
            <person name="Merzendorfer H."/>
            <person name="Michalopoulos I."/>
            <person name="Morton D.B."/>
            <person name="Muthukrishnan S."/>
            <person name="Oakeshott J.G."/>
            <person name="Palmer W."/>
            <person name="Park Y."/>
            <person name="Passarelli A.L."/>
            <person name="Rozas J."/>
            <person name="Schwartz L.M."/>
            <person name="Smith W."/>
            <person name="Southgate A."/>
            <person name="Vilcinskas A."/>
            <person name="Vogt R."/>
            <person name="Wang P."/>
            <person name="Werren J."/>
            <person name="Yu X.Q."/>
            <person name="Zhou J.J."/>
            <person name="Brown S.J."/>
            <person name="Scherer S.E."/>
            <person name="Richards S."/>
            <person name="Blissard G.W."/>
        </authorList>
    </citation>
    <scope>NUCLEOTIDE SEQUENCE</scope>
</reference>
<comment type="caution">
    <text evidence="2">The sequence shown here is derived from an EMBL/GenBank/DDBJ whole genome shotgun (WGS) entry which is preliminary data.</text>
</comment>
<organism evidence="2 3">
    <name type="scientific">Manduca sexta</name>
    <name type="common">Tobacco hawkmoth</name>
    <name type="synonym">Tobacco hornworm</name>
    <dbReference type="NCBI Taxonomy" id="7130"/>
    <lineage>
        <taxon>Eukaryota</taxon>
        <taxon>Metazoa</taxon>
        <taxon>Ecdysozoa</taxon>
        <taxon>Arthropoda</taxon>
        <taxon>Hexapoda</taxon>
        <taxon>Insecta</taxon>
        <taxon>Pterygota</taxon>
        <taxon>Neoptera</taxon>
        <taxon>Endopterygota</taxon>
        <taxon>Lepidoptera</taxon>
        <taxon>Glossata</taxon>
        <taxon>Ditrysia</taxon>
        <taxon>Bombycoidea</taxon>
        <taxon>Sphingidae</taxon>
        <taxon>Sphinginae</taxon>
        <taxon>Sphingini</taxon>
        <taxon>Manduca</taxon>
    </lineage>
</organism>
<dbReference type="Pfam" id="PF01347">
    <property type="entry name" value="Vitellogenin_N"/>
    <property type="match status" value="1"/>
</dbReference>
<evidence type="ECO:0000259" key="1">
    <source>
        <dbReference type="SMART" id="SM01169"/>
    </source>
</evidence>
<dbReference type="InterPro" id="IPR001747">
    <property type="entry name" value="Vitellogenin_N"/>
</dbReference>
<dbReference type="Proteomes" id="UP000791440">
    <property type="component" value="Unassembled WGS sequence"/>
</dbReference>
<sequence length="1108" mass="125698">MSQDYMKNYTKDLLLKVANGIDADNIVREASLIHNSDFIELLNTISQLTYNTLVQLFEDLVLSTSYDMETCRNIFLEVLPHTRSEACARFIKYLILEQKKKIEDAALLSLIRKLPHNVATLSQGLLEDLEVFTRLGLDFPQDIRHAGILSFATLVHKTMNVKDLKQDYFDNIVVKYFRMYSDCPQYLDRMVWLQGLCNIGYSAEDYIRIIFADSGRDRHERFWSALGISSKVDDSYKVLEMVLTVLTNETEHIQLRVVALHMFLSSQNIRESDFMFVHNYIHKCGNNQLKRFWYTTIKNLEASKTFSGYKVSPYYVPFVANQVSNPDPLYFATNNYIICGQEEVGSPSLQVLSVGDPLGAFPPFIGIKLNTGGRRPYKAAVYLNVEGVTASFYRKFLKSLWTSQVFDVEKLVQVLKNMKAWTLKTPEKTCTMHIRCFPHYYCRPYYVPFVANQVSNPDPLYFATNNYIICGQEEVGSPSLQVLSVGDPLGAFPPFIGIKLNTGGRRPYKAAVYLNVEGVTASFYRKFLKSLWTSQVFDVEKLVQVLKNMKAWTLKTPEKVHIDMVIKVHDRTIFATHMNQSRFDTMNGEDLAYIEDFLRFGSHINQQIVYYPFQSDVHVPTELGTPIRLQSTIVSFTSIRGNLTAPTTEDLTWRNDLHIRYQGTSVTSLSIDAPVIETSHIARIQQSLVAHLPMKFNISFSTSDGSLELTWPNPGAQQSGVAMHSRVQIAVECKKGRHNYTYTVGDTGGEVKDQDSGIFFDCERPVTGADVFNKLLTTKNNNYDFFTSVQPSHIILNTILLFTSPPSGSCGLILSPQRLQNHVDDVLQAKVQARYRADDEGVMKLDSTFLLSYYRMDDPKKVFLKMEATTKMEQNSVGNTNLMLSIHGYQPDAKSSNNKKDFTICFRKKDMDSAASDQDLAHPVSYEGHITLTFIANESMCFETQPTSEITLKYKGVPQSQGKLERNFEIKIFGRNLSEIGILDSQLISSTAIGQILKGYTKEPLNVTAVITERNGLASLSLNRGAIIQFKSDNFAWLLDGWTGMQVMRTLGLYRYYISVKNENSELVVDDSNAGDHFCSNETLLMVPHMYLNTVCGLCTDVAEYNVC</sequence>
<accession>A0A921ZLN3</accession>
<proteinExistence type="predicted"/>
<dbReference type="InterPro" id="IPR015255">
    <property type="entry name" value="Vitellinogen_open_b-sht"/>
</dbReference>
<dbReference type="AlphaFoldDB" id="A0A921ZLN3"/>
<dbReference type="InterPro" id="IPR050733">
    <property type="entry name" value="Vitellogenin/Apolipophorin"/>
</dbReference>
<dbReference type="Pfam" id="PF09172">
    <property type="entry name" value="Vit_open_b-sht"/>
    <property type="match status" value="1"/>
</dbReference>
<evidence type="ECO:0000313" key="3">
    <source>
        <dbReference type="Proteomes" id="UP000791440"/>
    </source>
</evidence>